<proteinExistence type="predicted"/>
<accession>A0AAP4B749</accession>
<name>A0AAP4B749_9FIRM</name>
<dbReference type="RefSeq" id="WP_283229527.1">
    <property type="nucleotide sequence ID" value="NZ_JASGBQ010000001.1"/>
</dbReference>
<gene>
    <name evidence="2" type="ORF">QJ036_00820</name>
</gene>
<dbReference type="EMBL" id="JASGBQ010000001">
    <property type="protein sequence ID" value="MDI9241019.1"/>
    <property type="molecule type" value="Genomic_DNA"/>
</dbReference>
<dbReference type="Proteomes" id="UP001300383">
    <property type="component" value="Unassembled WGS sequence"/>
</dbReference>
<sequence>MGRISNCESCANYIYDEDYGYYVCEANLDEDEMERFLRSSFSDCPYYQLDDEYQIVRKQM</sequence>
<dbReference type="Pfam" id="PF20076">
    <property type="entry name" value="DUF6472"/>
    <property type="match status" value="1"/>
</dbReference>
<feature type="domain" description="DUF6472" evidence="1">
    <location>
        <begin position="5"/>
        <end position="60"/>
    </location>
</feature>
<dbReference type="InterPro" id="IPR045525">
    <property type="entry name" value="DUF6472"/>
</dbReference>
<comment type="caution">
    <text evidence="2">The sequence shown here is derived from an EMBL/GenBank/DDBJ whole genome shotgun (WGS) entry which is preliminary data.</text>
</comment>
<dbReference type="AlphaFoldDB" id="A0AAP4B749"/>
<organism evidence="2 3">
    <name type="scientific">Fusibacillus kribbianus</name>
    <dbReference type="NCBI Taxonomy" id="3044208"/>
    <lineage>
        <taxon>Bacteria</taxon>
        <taxon>Bacillati</taxon>
        <taxon>Bacillota</taxon>
        <taxon>Clostridia</taxon>
        <taxon>Lachnospirales</taxon>
        <taxon>Lachnospiraceae</taxon>
        <taxon>Fusibacillus</taxon>
    </lineage>
</organism>
<keyword evidence="3" id="KW-1185">Reference proteome</keyword>
<evidence type="ECO:0000259" key="1">
    <source>
        <dbReference type="Pfam" id="PF20076"/>
    </source>
</evidence>
<reference evidence="2 3" key="1">
    <citation type="submission" date="2023-05" db="EMBL/GenBank/DDBJ databases">
        <title>[ruminococcus] sp. nov., isolated from a pig farm feces dump.</title>
        <authorList>
            <person name="Chang Y.-H."/>
        </authorList>
    </citation>
    <scope>NUCLEOTIDE SEQUENCE [LARGE SCALE GENOMIC DNA]</scope>
    <source>
        <strain evidence="2 3">YH-rum2234</strain>
    </source>
</reference>
<evidence type="ECO:0000313" key="2">
    <source>
        <dbReference type="EMBL" id="MDI9241019.1"/>
    </source>
</evidence>
<protein>
    <submittedName>
        <fullName evidence="2">DUF6472 family protein</fullName>
    </submittedName>
</protein>
<evidence type="ECO:0000313" key="3">
    <source>
        <dbReference type="Proteomes" id="UP001300383"/>
    </source>
</evidence>